<feature type="transmembrane region" description="Helical" evidence="1">
    <location>
        <begin position="144"/>
        <end position="164"/>
    </location>
</feature>
<keyword evidence="1" id="KW-1133">Transmembrane helix</keyword>
<dbReference type="GO" id="GO:0016020">
    <property type="term" value="C:membrane"/>
    <property type="evidence" value="ECO:0007669"/>
    <property type="project" value="InterPro"/>
</dbReference>
<name>A0A556AMU1_9BURK</name>
<evidence type="ECO:0000256" key="1">
    <source>
        <dbReference type="SAM" id="Phobius"/>
    </source>
</evidence>
<dbReference type="PANTHER" id="PTHR38457:SF1">
    <property type="entry name" value="REGULATOR ABRB-RELATED"/>
    <property type="match status" value="1"/>
</dbReference>
<dbReference type="InterPro" id="IPR007820">
    <property type="entry name" value="AbrB_fam"/>
</dbReference>
<feature type="transmembrane region" description="Helical" evidence="1">
    <location>
        <begin position="184"/>
        <end position="205"/>
    </location>
</feature>
<keyword evidence="1" id="KW-0472">Membrane</keyword>
<dbReference type="Proteomes" id="UP000318405">
    <property type="component" value="Unassembled WGS sequence"/>
</dbReference>
<feature type="transmembrane region" description="Helical" evidence="1">
    <location>
        <begin position="56"/>
        <end position="77"/>
    </location>
</feature>
<accession>A0A556AMU1</accession>
<evidence type="ECO:0000313" key="2">
    <source>
        <dbReference type="EMBL" id="TSH94187.1"/>
    </source>
</evidence>
<evidence type="ECO:0000313" key="3">
    <source>
        <dbReference type="Proteomes" id="UP000318405"/>
    </source>
</evidence>
<feature type="transmembrane region" description="Helical" evidence="1">
    <location>
        <begin position="321"/>
        <end position="339"/>
    </location>
</feature>
<feature type="transmembrane region" description="Helical" evidence="1">
    <location>
        <begin position="30"/>
        <end position="50"/>
    </location>
</feature>
<dbReference type="EMBL" id="VLTJ01000025">
    <property type="protein sequence ID" value="TSH94187.1"/>
    <property type="molecule type" value="Genomic_DNA"/>
</dbReference>
<dbReference type="GO" id="GO:0010468">
    <property type="term" value="P:regulation of gene expression"/>
    <property type="evidence" value="ECO:0007669"/>
    <property type="project" value="InterPro"/>
</dbReference>
<keyword evidence="3" id="KW-1185">Reference proteome</keyword>
<dbReference type="Pfam" id="PF05145">
    <property type="entry name" value="AbrB"/>
    <property type="match status" value="1"/>
</dbReference>
<reference evidence="2 3" key="1">
    <citation type="submission" date="2019-07" db="EMBL/GenBank/DDBJ databases">
        <title>Qingshengfaniella alkalisoli gen. nov., sp. nov., isolated from saline soil.</title>
        <authorList>
            <person name="Xu L."/>
            <person name="Huang X.-X."/>
            <person name="Sun J.-Q."/>
        </authorList>
    </citation>
    <scope>NUCLEOTIDE SEQUENCE [LARGE SCALE GENOMIC DNA]</scope>
    <source>
        <strain evidence="2 3">DSM 27279</strain>
    </source>
</reference>
<sequence>MTLKKPFQWALLAAGAAAAVVLLRAFHVPGAVLLGPMLVAIGFALSGAGLKLKPGIFLPVQAVLGCMVASVVSWDLLGLIADHWLTVLVVNVLSIVAASVISAVFTRRGWLPGQSAIWGLSPGAASTMMMLGEQRGEDPRVIALIQYLRIVLVTLTAIAVAGLVGARGGSAAAPPATVFLSGPVSPGVLATLAGLIAAGLAAAMATRRGQAAFWVPVIVGSGLHLAHLATVQIPVVLAAVAFGFAGAYAGLRFNKQVLLACARLLPAMLLGIVLMIAACIALMWPIQRSFAGVDALTAFLAIMPGGIDAAVAVAHGMHASVPVIIAVQVMRLIVVTLLAPRMARVVSRYCEPR</sequence>
<feature type="transmembrane region" description="Helical" evidence="1">
    <location>
        <begin position="257"/>
        <end position="284"/>
    </location>
</feature>
<comment type="caution">
    <text evidence="2">The sequence shown here is derived from an EMBL/GenBank/DDBJ whole genome shotgun (WGS) entry which is preliminary data.</text>
</comment>
<proteinExistence type="predicted"/>
<dbReference type="RefSeq" id="WP_246129485.1">
    <property type="nucleotide sequence ID" value="NZ_BAABMB010000006.1"/>
</dbReference>
<feature type="transmembrane region" description="Helical" evidence="1">
    <location>
        <begin position="6"/>
        <end position="23"/>
    </location>
</feature>
<dbReference type="PIRSF" id="PIRSF038991">
    <property type="entry name" value="Protein_AbrB"/>
    <property type="match status" value="1"/>
</dbReference>
<keyword evidence="1" id="KW-0812">Transmembrane</keyword>
<gene>
    <name evidence="2" type="ORF">FOZ76_12810</name>
</gene>
<dbReference type="PANTHER" id="PTHR38457">
    <property type="entry name" value="REGULATOR ABRB-RELATED"/>
    <property type="match status" value="1"/>
</dbReference>
<protein>
    <submittedName>
        <fullName evidence="2">AbrB family transcriptional regulator</fullName>
    </submittedName>
</protein>
<dbReference type="InterPro" id="IPR017516">
    <property type="entry name" value="AbrB_dup"/>
</dbReference>
<feature type="transmembrane region" description="Helical" evidence="1">
    <location>
        <begin position="84"/>
        <end position="105"/>
    </location>
</feature>
<feature type="transmembrane region" description="Helical" evidence="1">
    <location>
        <begin position="225"/>
        <end position="251"/>
    </location>
</feature>
<dbReference type="AlphaFoldDB" id="A0A556AMU1"/>
<organism evidence="2 3">
    <name type="scientific">Verticiella sediminum</name>
    <dbReference type="NCBI Taxonomy" id="1247510"/>
    <lineage>
        <taxon>Bacteria</taxon>
        <taxon>Pseudomonadati</taxon>
        <taxon>Pseudomonadota</taxon>
        <taxon>Betaproteobacteria</taxon>
        <taxon>Burkholderiales</taxon>
        <taxon>Alcaligenaceae</taxon>
        <taxon>Verticiella</taxon>
    </lineage>
</organism>
<dbReference type="NCBIfam" id="TIGR03082">
    <property type="entry name" value="Gneg_AbrB_dup"/>
    <property type="match status" value="1"/>
</dbReference>